<reference evidence="4" key="1">
    <citation type="submission" date="2015-03" db="EMBL/GenBank/DDBJ databases">
        <authorList>
            <consortium name="Pathogen Informatics"/>
        </authorList>
    </citation>
    <scope>NUCLEOTIDE SEQUENCE [LARGE SCALE GENOMIC DNA]</scope>
    <source>
        <strain evidence="4">A125KOH2</strain>
    </source>
</reference>
<reference evidence="1" key="2">
    <citation type="submission" date="2015-03" db="EMBL/GenBank/DDBJ databases">
        <authorList>
            <person name="Murphy D."/>
        </authorList>
    </citation>
    <scope>NUCLEOTIDE SEQUENCE [LARGE SCALE GENOMIC DNA]</scope>
    <source>
        <strain evidence="1">A125KOH2</strain>
    </source>
</reference>
<gene>
    <name evidence="1" type="ORF">ERS008529_00989</name>
    <name evidence="2" type="ORF">ERS137968_05006</name>
</gene>
<dbReference type="AlphaFoldDB" id="A0A0T9NWY1"/>
<evidence type="ECO:0000313" key="1">
    <source>
        <dbReference type="EMBL" id="CNH34360.1"/>
    </source>
</evidence>
<sequence>MLNEFMNNCNLRNGSGGMHMTTVELLALTPEQSKAWKRFKAAVKDFKKAGGQFYTVLEHVSVYNGKYVKEISNDRSDFRADDVGMEEIRESGFSGFADDDHFIHLTEKGRRLVEGNADAE</sequence>
<protein>
    <submittedName>
        <fullName evidence="1">Uncharacterized protein</fullName>
    </submittedName>
</protein>
<name>A0A0T9NWY1_9GAMM</name>
<evidence type="ECO:0000313" key="4">
    <source>
        <dbReference type="Proteomes" id="UP000045840"/>
    </source>
</evidence>
<keyword evidence="3" id="KW-1185">Reference proteome</keyword>
<dbReference type="EMBL" id="CQAZ01000007">
    <property type="protein sequence ID" value="CNH34360.1"/>
    <property type="molecule type" value="Genomic_DNA"/>
</dbReference>
<organism evidence="1 4">
    <name type="scientific">Yersinia pekkanenii</name>
    <dbReference type="NCBI Taxonomy" id="1288385"/>
    <lineage>
        <taxon>Bacteria</taxon>
        <taxon>Pseudomonadati</taxon>
        <taxon>Pseudomonadota</taxon>
        <taxon>Gammaproteobacteria</taxon>
        <taxon>Enterobacterales</taxon>
        <taxon>Yersiniaceae</taxon>
        <taxon>Yersinia</taxon>
    </lineage>
</organism>
<dbReference type="EMBL" id="CWJL01000185">
    <property type="protein sequence ID" value="CRY69848.1"/>
    <property type="molecule type" value="Genomic_DNA"/>
</dbReference>
<reference evidence="2 3" key="3">
    <citation type="submission" date="2015-03" db="EMBL/GenBank/DDBJ databases">
        <authorList>
            <consortium name="Pathogen Informatics"/>
            <person name="Murphy D."/>
        </authorList>
    </citation>
    <scope>NUCLEOTIDE SEQUENCE [LARGE SCALE GENOMIC DNA]</scope>
    <source>
        <strain evidence="2">Type strain: CIP110230</strain>
        <strain evidence="3">type strain: CIP110230</strain>
    </source>
</reference>
<proteinExistence type="predicted"/>
<evidence type="ECO:0000313" key="3">
    <source>
        <dbReference type="Proteomes" id="UP000044625"/>
    </source>
</evidence>
<dbReference type="Proteomes" id="UP000044625">
    <property type="component" value="Unassembled WGS sequence"/>
</dbReference>
<dbReference type="Proteomes" id="UP000045840">
    <property type="component" value="Unassembled WGS sequence"/>
</dbReference>
<accession>A0A0T9NWY1</accession>
<evidence type="ECO:0000313" key="2">
    <source>
        <dbReference type="EMBL" id="CRY69848.1"/>
    </source>
</evidence>